<dbReference type="InterPro" id="IPR017853">
    <property type="entry name" value="GH"/>
</dbReference>
<protein>
    <recommendedName>
        <fullName evidence="5">Hyaluronidase</fullName>
        <ecNumber evidence="5">3.2.1.35</ecNumber>
    </recommendedName>
</protein>
<reference evidence="6 7" key="2">
    <citation type="submission" date="2017-04" db="EMBL/GenBank/DDBJ databases">
        <title>CpG methylation of centromeres and impact of large insertions on vertebrate speciation.</title>
        <authorList>
            <person name="Ichikawa K."/>
            <person name="Yoshimura J."/>
            <person name="Morishita S."/>
        </authorList>
    </citation>
    <scope>NUCLEOTIDE SEQUENCE</scope>
    <source>
        <strain evidence="6 7">HNI</strain>
    </source>
</reference>
<dbReference type="InterPro" id="IPR018155">
    <property type="entry name" value="Hyaluronidase"/>
</dbReference>
<dbReference type="SUPFAM" id="SSF51445">
    <property type="entry name" value="(Trans)glycosidases"/>
    <property type="match status" value="1"/>
</dbReference>
<reference evidence="6" key="3">
    <citation type="submission" date="2025-08" db="UniProtKB">
        <authorList>
            <consortium name="Ensembl"/>
        </authorList>
    </citation>
    <scope>IDENTIFICATION</scope>
    <source>
        <strain evidence="6">HNI</strain>
    </source>
</reference>
<evidence type="ECO:0000256" key="2">
    <source>
        <dbReference type="ARBA" id="ARBA00008871"/>
    </source>
</evidence>
<dbReference type="Pfam" id="PF01630">
    <property type="entry name" value="Glyco_hydro_56"/>
    <property type="match status" value="2"/>
</dbReference>
<name>A0A3P9LB65_ORYLA</name>
<evidence type="ECO:0000256" key="4">
    <source>
        <dbReference type="ARBA" id="ARBA00023295"/>
    </source>
</evidence>
<accession>A0A3P9LB65</accession>
<keyword evidence="5" id="KW-0378">Hydrolase</keyword>
<dbReference type="Gene3D" id="3.20.20.70">
    <property type="entry name" value="Aldolase class I"/>
    <property type="match status" value="2"/>
</dbReference>
<dbReference type="GO" id="GO:0005975">
    <property type="term" value="P:carbohydrate metabolic process"/>
    <property type="evidence" value="ECO:0007669"/>
    <property type="project" value="InterPro"/>
</dbReference>
<keyword evidence="4 5" id="KW-0326">Glycosidase</keyword>
<evidence type="ECO:0000313" key="6">
    <source>
        <dbReference type="Ensembl" id="ENSORLP00020017975.1"/>
    </source>
</evidence>
<keyword evidence="3" id="KW-1015">Disulfide bond</keyword>
<dbReference type="Ensembl" id="ENSORLT00020026673.1">
    <property type="protein sequence ID" value="ENSORLP00020017975.1"/>
    <property type="gene ID" value="ENSORLG00020019001.1"/>
</dbReference>
<organism evidence="6 7">
    <name type="scientific">Oryzias latipes</name>
    <name type="common">Japanese rice fish</name>
    <name type="synonym">Japanese killifish</name>
    <dbReference type="NCBI Taxonomy" id="8090"/>
    <lineage>
        <taxon>Eukaryota</taxon>
        <taxon>Metazoa</taxon>
        <taxon>Chordata</taxon>
        <taxon>Craniata</taxon>
        <taxon>Vertebrata</taxon>
        <taxon>Euteleostomi</taxon>
        <taxon>Actinopterygii</taxon>
        <taxon>Neopterygii</taxon>
        <taxon>Teleostei</taxon>
        <taxon>Neoteleostei</taxon>
        <taxon>Acanthomorphata</taxon>
        <taxon>Ovalentaria</taxon>
        <taxon>Atherinomorphae</taxon>
        <taxon>Beloniformes</taxon>
        <taxon>Adrianichthyidae</taxon>
        <taxon>Oryziinae</taxon>
        <taxon>Oryzias</taxon>
    </lineage>
</organism>
<dbReference type="Proteomes" id="UP000265180">
    <property type="component" value="Chromosome 7"/>
</dbReference>
<sequence>MIQIYIHQYLQIQHRLFMFCSCSYTWLWFLSPARLPPLLSGQPFIIFWGIRDSSCFNRADARSFGMEPERIAVFYEDTLGNYPYFIDKSTPVNKGLPQHTRLNSHIQKLQQDLDAALPSPRYLGLGVLRWAEWLPQWSRNREKQAIELKDHFVSLQVDFEAAAQSVMMESLREVKRLRPKALWGFSPYPSCNNNDPTQTALSNYTGRCPPAEAALNDELLWLWKRCSALYPLLTLDNEINLRQNTAYLVVFLLHFSPLKTDLVNTIGESAAMGTAGIVIWDKSEPKTERECQDLAEFVQKVLGPYIMNITTATQLCSASLCQGRGRCVRLDPDSSAYLHLPPSSTVTAKWVFKNQQTVYLYAHIYRLPQAIDGVPVGLDVAHAQSSHLDERTERSDSRGQELI</sequence>
<evidence type="ECO:0000256" key="1">
    <source>
        <dbReference type="ARBA" id="ARBA00000251"/>
    </source>
</evidence>
<reference key="1">
    <citation type="journal article" date="2007" name="Nature">
        <title>The medaka draft genome and insights into vertebrate genome evolution.</title>
        <authorList>
            <person name="Kasahara M."/>
            <person name="Naruse K."/>
            <person name="Sasaki S."/>
            <person name="Nakatani Y."/>
            <person name="Qu W."/>
            <person name="Ahsan B."/>
            <person name="Yamada T."/>
            <person name="Nagayasu Y."/>
            <person name="Doi K."/>
            <person name="Kasai Y."/>
            <person name="Jindo T."/>
            <person name="Kobayashi D."/>
            <person name="Shimada A."/>
            <person name="Toyoda A."/>
            <person name="Kuroki Y."/>
            <person name="Fujiyama A."/>
            <person name="Sasaki T."/>
            <person name="Shimizu A."/>
            <person name="Asakawa S."/>
            <person name="Shimizu N."/>
            <person name="Hashimoto S."/>
            <person name="Yang J."/>
            <person name="Lee Y."/>
            <person name="Matsushima K."/>
            <person name="Sugano S."/>
            <person name="Sakaizumi M."/>
            <person name="Narita T."/>
            <person name="Ohishi K."/>
            <person name="Haga S."/>
            <person name="Ohta F."/>
            <person name="Nomoto H."/>
            <person name="Nogata K."/>
            <person name="Morishita T."/>
            <person name="Endo T."/>
            <person name="Shin-I T."/>
            <person name="Takeda H."/>
            <person name="Morishita S."/>
            <person name="Kohara Y."/>
        </authorList>
    </citation>
    <scope>NUCLEOTIDE SEQUENCE [LARGE SCALE GENOMIC DNA]</scope>
    <source>
        <strain>Hd-rR</strain>
    </source>
</reference>
<evidence type="ECO:0000313" key="7">
    <source>
        <dbReference type="Proteomes" id="UP000265180"/>
    </source>
</evidence>
<dbReference type="EC" id="3.2.1.35" evidence="5"/>
<dbReference type="InterPro" id="IPR013785">
    <property type="entry name" value="Aldolase_TIM"/>
</dbReference>
<comment type="similarity">
    <text evidence="2 5">Belongs to the glycosyl hydrolase 56 family.</text>
</comment>
<proteinExistence type="inferred from homology"/>
<comment type="catalytic activity">
    <reaction evidence="1 5">
        <text>Random hydrolysis of (1-&gt;4)-linkages between N-acetyl-beta-D-glucosamine and D-glucuronate residues in hyaluronate.</text>
        <dbReference type="EC" id="3.2.1.35"/>
    </reaction>
</comment>
<reference evidence="6" key="4">
    <citation type="submission" date="2025-09" db="UniProtKB">
        <authorList>
            <consortium name="Ensembl"/>
        </authorList>
    </citation>
    <scope>IDENTIFICATION</scope>
    <source>
        <strain evidence="6">HNI</strain>
    </source>
</reference>
<dbReference type="PANTHER" id="PTHR11769">
    <property type="entry name" value="HYALURONIDASE"/>
    <property type="match status" value="1"/>
</dbReference>
<evidence type="ECO:0000256" key="5">
    <source>
        <dbReference type="RuleBase" id="RU610713"/>
    </source>
</evidence>
<dbReference type="PANTHER" id="PTHR11769:SF36">
    <property type="entry name" value="HYALURONIDASE"/>
    <property type="match status" value="1"/>
</dbReference>
<dbReference type="GO" id="GO:0004415">
    <property type="term" value="F:hyalurononglucosaminidase activity"/>
    <property type="evidence" value="ECO:0007669"/>
    <property type="project" value="UniProtKB-UniRule"/>
</dbReference>
<evidence type="ECO:0000256" key="3">
    <source>
        <dbReference type="ARBA" id="ARBA00023157"/>
    </source>
</evidence>
<dbReference type="AlphaFoldDB" id="A0A3P9LB65"/>